<protein>
    <submittedName>
        <fullName evidence="1">Uncharacterized protein</fullName>
    </submittedName>
</protein>
<accession>A0ABT8LI83</accession>
<evidence type="ECO:0000313" key="1">
    <source>
        <dbReference type="EMBL" id="MDN5217477.1"/>
    </source>
</evidence>
<dbReference type="EMBL" id="JAUJEB010000018">
    <property type="protein sequence ID" value="MDN5217477.1"/>
    <property type="molecule type" value="Genomic_DNA"/>
</dbReference>
<keyword evidence="2" id="KW-1185">Reference proteome</keyword>
<dbReference type="RefSeq" id="WP_346762812.1">
    <property type="nucleotide sequence ID" value="NZ_JAUJEB010000018.1"/>
</dbReference>
<organism evidence="1 2">
    <name type="scientific">Agaribacillus aureus</name>
    <dbReference type="NCBI Taxonomy" id="3051825"/>
    <lineage>
        <taxon>Bacteria</taxon>
        <taxon>Pseudomonadati</taxon>
        <taxon>Bacteroidota</taxon>
        <taxon>Cytophagia</taxon>
        <taxon>Cytophagales</taxon>
        <taxon>Splendidivirgaceae</taxon>
        <taxon>Agaribacillus</taxon>
    </lineage>
</organism>
<proteinExistence type="predicted"/>
<comment type="caution">
    <text evidence="1">The sequence shown here is derived from an EMBL/GenBank/DDBJ whole genome shotgun (WGS) entry which is preliminary data.</text>
</comment>
<evidence type="ECO:0000313" key="2">
    <source>
        <dbReference type="Proteomes" id="UP001172083"/>
    </source>
</evidence>
<sequence length="72" mass="8175">MKRNKILKNEADSPFKPSFVGYYALTTFYYMMPGGTNNANPDHKGAKVKLVSKDKQAKSRDSDIIIDYLLTE</sequence>
<dbReference type="Proteomes" id="UP001172083">
    <property type="component" value="Unassembled WGS sequence"/>
</dbReference>
<gene>
    <name evidence="1" type="ORF">QQ020_35725</name>
</gene>
<reference evidence="1" key="1">
    <citation type="submission" date="2023-06" db="EMBL/GenBank/DDBJ databases">
        <title>Genomic of Agaribacillus aureum.</title>
        <authorList>
            <person name="Wang G."/>
        </authorList>
    </citation>
    <scope>NUCLEOTIDE SEQUENCE</scope>
    <source>
        <strain evidence="1">BMA12</strain>
    </source>
</reference>
<name>A0ABT8LI83_9BACT</name>